<gene>
    <name evidence="2" type="ORF">CCAM_LOCUS21617</name>
</gene>
<proteinExistence type="predicted"/>
<dbReference type="Proteomes" id="UP000595140">
    <property type="component" value="Unassembled WGS sequence"/>
</dbReference>
<reference evidence="2 3" key="1">
    <citation type="submission" date="2018-04" db="EMBL/GenBank/DDBJ databases">
        <authorList>
            <person name="Vogel A."/>
        </authorList>
    </citation>
    <scope>NUCLEOTIDE SEQUENCE [LARGE SCALE GENOMIC DNA]</scope>
</reference>
<feature type="signal peptide" evidence="1">
    <location>
        <begin position="1"/>
        <end position="24"/>
    </location>
</feature>
<evidence type="ECO:0000313" key="3">
    <source>
        <dbReference type="Proteomes" id="UP000595140"/>
    </source>
</evidence>
<accession>A0A484LTL0</accession>
<sequence length="84" mass="9501">MNVIFVIAVSSSIVLRALWHHVTATTIVTDLGGVCGNNNVDGRKQWHRKTLMVEWHNIYGGGNKDITMILCCVICCHFWNYVLI</sequence>
<feature type="chain" id="PRO_5019777056" description="Secreted protein" evidence="1">
    <location>
        <begin position="25"/>
        <end position="84"/>
    </location>
</feature>
<dbReference type="EMBL" id="OOIL02002010">
    <property type="protein sequence ID" value="VFQ79841.1"/>
    <property type="molecule type" value="Genomic_DNA"/>
</dbReference>
<evidence type="ECO:0000256" key="1">
    <source>
        <dbReference type="SAM" id="SignalP"/>
    </source>
</evidence>
<keyword evidence="1" id="KW-0732">Signal</keyword>
<organism evidence="2 3">
    <name type="scientific">Cuscuta campestris</name>
    <dbReference type="NCBI Taxonomy" id="132261"/>
    <lineage>
        <taxon>Eukaryota</taxon>
        <taxon>Viridiplantae</taxon>
        <taxon>Streptophyta</taxon>
        <taxon>Embryophyta</taxon>
        <taxon>Tracheophyta</taxon>
        <taxon>Spermatophyta</taxon>
        <taxon>Magnoliopsida</taxon>
        <taxon>eudicotyledons</taxon>
        <taxon>Gunneridae</taxon>
        <taxon>Pentapetalae</taxon>
        <taxon>asterids</taxon>
        <taxon>lamiids</taxon>
        <taxon>Solanales</taxon>
        <taxon>Convolvulaceae</taxon>
        <taxon>Cuscuteae</taxon>
        <taxon>Cuscuta</taxon>
        <taxon>Cuscuta subgen. Grammica</taxon>
        <taxon>Cuscuta sect. Cleistogrammica</taxon>
    </lineage>
</organism>
<protein>
    <recommendedName>
        <fullName evidence="4">Secreted protein</fullName>
    </recommendedName>
</protein>
<evidence type="ECO:0000313" key="2">
    <source>
        <dbReference type="EMBL" id="VFQ79841.1"/>
    </source>
</evidence>
<evidence type="ECO:0008006" key="4">
    <source>
        <dbReference type="Google" id="ProtNLM"/>
    </source>
</evidence>
<name>A0A484LTL0_9ASTE</name>
<dbReference type="AlphaFoldDB" id="A0A484LTL0"/>
<keyword evidence="3" id="KW-1185">Reference proteome</keyword>